<evidence type="ECO:0000259" key="2">
    <source>
        <dbReference type="Pfam" id="PF03886"/>
    </source>
</evidence>
<comment type="caution">
    <text evidence="3">The sequence shown here is derived from an EMBL/GenBank/DDBJ whole genome shotgun (WGS) entry which is preliminary data.</text>
</comment>
<dbReference type="Gene3D" id="3.40.50.10610">
    <property type="entry name" value="ABC-type transport auxiliary lipoprotein component"/>
    <property type="match status" value="1"/>
</dbReference>
<feature type="signal peptide" evidence="1">
    <location>
        <begin position="1"/>
        <end position="21"/>
    </location>
</feature>
<accession>A0ABN1BZ05</accession>
<proteinExistence type="predicted"/>
<evidence type="ECO:0000313" key="4">
    <source>
        <dbReference type="Proteomes" id="UP001501706"/>
    </source>
</evidence>
<name>A0ABN1BZ05_9BURK</name>
<dbReference type="SUPFAM" id="SSF159594">
    <property type="entry name" value="XCC0632-like"/>
    <property type="match status" value="1"/>
</dbReference>
<sequence length="211" mass="22310">MRRAGAIIRWAGMSLAVLASACTLLPEQKTVDIYRLPATQAAPAPGGRAQAWSLRIRSPHANAVLDSARIAVIVQGDQISTYGGARWTDAPPTLVRTRLAQAFRLDGRVASVSTTDSNVRADLELDSDLRAFQSEYRGAVPHAVVSLDVRLISTSTRRVVASRSFEVAQPAGGVEVPAVVSAFGLATDALAAQVVQWAVEQGAAVQSGRPE</sequence>
<feature type="chain" id="PRO_5047473700" evidence="1">
    <location>
        <begin position="22"/>
        <end position="211"/>
    </location>
</feature>
<dbReference type="PROSITE" id="PS51257">
    <property type="entry name" value="PROKAR_LIPOPROTEIN"/>
    <property type="match status" value="1"/>
</dbReference>
<feature type="domain" description="ABC-type transport auxiliary lipoprotein component" evidence="2">
    <location>
        <begin position="34"/>
        <end position="194"/>
    </location>
</feature>
<evidence type="ECO:0000313" key="3">
    <source>
        <dbReference type="EMBL" id="GAA0508438.1"/>
    </source>
</evidence>
<dbReference type="Pfam" id="PF03886">
    <property type="entry name" value="ABC_trans_aux"/>
    <property type="match status" value="1"/>
</dbReference>
<reference evidence="3 4" key="1">
    <citation type="journal article" date="2019" name="Int. J. Syst. Evol. Microbiol.">
        <title>The Global Catalogue of Microorganisms (GCM) 10K type strain sequencing project: providing services to taxonomists for standard genome sequencing and annotation.</title>
        <authorList>
            <consortium name="The Broad Institute Genomics Platform"/>
            <consortium name="The Broad Institute Genome Sequencing Center for Infectious Disease"/>
            <person name="Wu L."/>
            <person name="Ma J."/>
        </authorList>
    </citation>
    <scope>NUCLEOTIDE SEQUENCE [LARGE SCALE GENOMIC DNA]</scope>
    <source>
        <strain evidence="3 4">JCM 14330</strain>
    </source>
</reference>
<organism evidence="3 4">
    <name type="scientific">Pigmentiphaga daeguensis</name>
    <dbReference type="NCBI Taxonomy" id="414049"/>
    <lineage>
        <taxon>Bacteria</taxon>
        <taxon>Pseudomonadati</taxon>
        <taxon>Pseudomonadota</taxon>
        <taxon>Betaproteobacteria</taxon>
        <taxon>Burkholderiales</taxon>
        <taxon>Alcaligenaceae</taxon>
        <taxon>Pigmentiphaga</taxon>
    </lineage>
</organism>
<dbReference type="EMBL" id="BAAAEN010000009">
    <property type="protein sequence ID" value="GAA0508438.1"/>
    <property type="molecule type" value="Genomic_DNA"/>
</dbReference>
<dbReference type="RefSeq" id="WP_087841675.1">
    <property type="nucleotide sequence ID" value="NZ_BAAAEN010000009.1"/>
</dbReference>
<keyword evidence="1" id="KW-0732">Signal</keyword>
<protein>
    <submittedName>
        <fullName evidence="3">ABC-type transport auxiliary lipoprotein family protein</fullName>
    </submittedName>
</protein>
<keyword evidence="3" id="KW-0449">Lipoprotein</keyword>
<dbReference type="Proteomes" id="UP001501706">
    <property type="component" value="Unassembled WGS sequence"/>
</dbReference>
<dbReference type="InterPro" id="IPR005586">
    <property type="entry name" value="ABC_trans_aux"/>
</dbReference>
<keyword evidence="4" id="KW-1185">Reference proteome</keyword>
<evidence type="ECO:0000256" key="1">
    <source>
        <dbReference type="SAM" id="SignalP"/>
    </source>
</evidence>
<gene>
    <name evidence="3" type="ORF">GCM10009097_26960</name>
</gene>